<dbReference type="AlphaFoldDB" id="A0A158PPG4"/>
<evidence type="ECO:0000256" key="7">
    <source>
        <dbReference type="ARBA" id="ARBA00023224"/>
    </source>
</evidence>
<feature type="region of interest" description="Disordered" evidence="9">
    <location>
        <begin position="304"/>
        <end position="325"/>
    </location>
</feature>
<evidence type="ECO:0000256" key="4">
    <source>
        <dbReference type="ARBA" id="ARBA00023040"/>
    </source>
</evidence>
<dbReference type="InterPro" id="IPR017452">
    <property type="entry name" value="GPCR_Rhodpsn_7TM"/>
</dbReference>
<keyword evidence="7" id="KW-0807">Transducer</keyword>
<dbReference type="InterPro" id="IPR050125">
    <property type="entry name" value="GPCR_opsins"/>
</dbReference>
<feature type="transmembrane region" description="Helical" evidence="10">
    <location>
        <begin position="165"/>
        <end position="187"/>
    </location>
</feature>
<dbReference type="PROSITE" id="PS50262">
    <property type="entry name" value="G_PROTEIN_RECEP_F1_2"/>
    <property type="match status" value="1"/>
</dbReference>
<protein>
    <submittedName>
        <fullName evidence="14">G_PROTEIN_RECEP_F1_2 domain-containing protein</fullName>
    </submittedName>
</protein>
<evidence type="ECO:0000256" key="8">
    <source>
        <dbReference type="ARBA" id="ARBA00023305"/>
    </source>
</evidence>
<feature type="transmembrane region" description="Helical" evidence="10">
    <location>
        <begin position="118"/>
        <end position="145"/>
    </location>
</feature>
<sequence length="325" mass="37321">MFEKVVMITLFTFILVFGISGNATITIAYLTNKKLRKHFVVTISLALFGTFGSMFYCLSLYYYVIGEDMTGFLCNLNGFALSTLSVGTIHLLALLSFERYLATVHPFSLRRCTIQHKLLAVALTILCTLMTTYPPLIGWSQYVIIDKEGGYCTFDYVSKDLNSRTYLLMLFMSAYVIPAVIIIVCYINIYRTAVLLPCTNVRSTSTDQTPQSRSRLFEQRDRMFQGNLTRIVLVAVLTFMVSWTPYAILAVVWQFVANEIPSRKYILTSVCFAKLSVVWNPIIYGLNDRQFRFTDSMVRLRSMSERSEKRSEEHHNTPVDRRTKL</sequence>
<dbReference type="SUPFAM" id="SSF81321">
    <property type="entry name" value="Family A G protein-coupled receptor-like"/>
    <property type="match status" value="1"/>
</dbReference>
<evidence type="ECO:0000256" key="2">
    <source>
        <dbReference type="ARBA" id="ARBA00022692"/>
    </source>
</evidence>
<dbReference type="GO" id="GO:0004930">
    <property type="term" value="F:G protein-coupled receptor activity"/>
    <property type="evidence" value="ECO:0007669"/>
    <property type="project" value="UniProtKB-KW"/>
</dbReference>
<gene>
    <name evidence="12" type="ORF">ASIM_LOCUS13963</name>
</gene>
<organism evidence="14">
    <name type="scientific">Anisakis simplex</name>
    <name type="common">Herring worm</name>
    <dbReference type="NCBI Taxonomy" id="6269"/>
    <lineage>
        <taxon>Eukaryota</taxon>
        <taxon>Metazoa</taxon>
        <taxon>Ecdysozoa</taxon>
        <taxon>Nematoda</taxon>
        <taxon>Chromadorea</taxon>
        <taxon>Rhabditida</taxon>
        <taxon>Spirurina</taxon>
        <taxon>Ascaridomorpha</taxon>
        <taxon>Ascaridoidea</taxon>
        <taxon>Anisakidae</taxon>
        <taxon>Anisakis</taxon>
        <taxon>Anisakis simplex complex</taxon>
    </lineage>
</organism>
<reference evidence="12 13" key="2">
    <citation type="submission" date="2018-11" db="EMBL/GenBank/DDBJ databases">
        <authorList>
            <consortium name="Pathogen Informatics"/>
        </authorList>
    </citation>
    <scope>NUCLEOTIDE SEQUENCE [LARGE SCALE GENOMIC DNA]</scope>
</reference>
<evidence type="ECO:0000256" key="6">
    <source>
        <dbReference type="ARBA" id="ARBA00023170"/>
    </source>
</evidence>
<keyword evidence="2 10" id="KW-0812">Transmembrane</keyword>
<keyword evidence="8" id="KW-0844">Vision</keyword>
<keyword evidence="4" id="KW-0297">G-protein coupled receptor</keyword>
<evidence type="ECO:0000259" key="11">
    <source>
        <dbReference type="PROSITE" id="PS50262"/>
    </source>
</evidence>
<dbReference type="Pfam" id="PF00001">
    <property type="entry name" value="7tm_1"/>
    <property type="match status" value="1"/>
</dbReference>
<keyword evidence="13" id="KW-1185">Reference proteome</keyword>
<evidence type="ECO:0000256" key="3">
    <source>
        <dbReference type="ARBA" id="ARBA00022989"/>
    </source>
</evidence>
<name>A0A158PPG4_ANISI</name>
<evidence type="ECO:0000313" key="13">
    <source>
        <dbReference type="Proteomes" id="UP000267096"/>
    </source>
</evidence>
<keyword evidence="3 10" id="KW-1133">Transmembrane helix</keyword>
<feature type="transmembrane region" description="Helical" evidence="10">
    <location>
        <begin position="39"/>
        <end position="64"/>
    </location>
</feature>
<feature type="transmembrane region" description="Helical" evidence="10">
    <location>
        <begin position="76"/>
        <end position="97"/>
    </location>
</feature>
<dbReference type="Proteomes" id="UP000267096">
    <property type="component" value="Unassembled WGS sequence"/>
</dbReference>
<dbReference type="InterPro" id="IPR000276">
    <property type="entry name" value="GPCR_Rhodpsn"/>
</dbReference>
<evidence type="ECO:0000313" key="12">
    <source>
        <dbReference type="EMBL" id="VDK51054.1"/>
    </source>
</evidence>
<evidence type="ECO:0000256" key="9">
    <source>
        <dbReference type="SAM" id="MobiDB-lite"/>
    </source>
</evidence>
<keyword evidence="5 10" id="KW-0472">Membrane</keyword>
<evidence type="ECO:0000256" key="1">
    <source>
        <dbReference type="ARBA" id="ARBA00004141"/>
    </source>
</evidence>
<proteinExistence type="predicted"/>
<dbReference type="GO" id="GO:0016020">
    <property type="term" value="C:membrane"/>
    <property type="evidence" value="ECO:0007669"/>
    <property type="project" value="UniProtKB-SubCell"/>
</dbReference>
<dbReference type="Gene3D" id="1.20.1070.10">
    <property type="entry name" value="Rhodopsin 7-helix transmembrane proteins"/>
    <property type="match status" value="1"/>
</dbReference>
<keyword evidence="6" id="KW-0675">Receptor</keyword>
<feature type="transmembrane region" description="Helical" evidence="10">
    <location>
        <begin position="6"/>
        <end position="30"/>
    </location>
</feature>
<dbReference type="WBParaSite" id="ASIM_0001455301-mRNA-1">
    <property type="protein sequence ID" value="ASIM_0001455301-mRNA-1"/>
    <property type="gene ID" value="ASIM_0001455301"/>
</dbReference>
<evidence type="ECO:0000256" key="10">
    <source>
        <dbReference type="SAM" id="Phobius"/>
    </source>
</evidence>
<accession>A0A158PPG4</accession>
<feature type="domain" description="G-protein coupled receptors family 1 profile" evidence="11">
    <location>
        <begin position="21"/>
        <end position="284"/>
    </location>
</feature>
<dbReference type="OrthoDB" id="9996086at2759"/>
<comment type="subcellular location">
    <subcellularLocation>
        <location evidence="1">Membrane</location>
        <topology evidence="1">Multi-pass membrane protein</topology>
    </subcellularLocation>
</comment>
<keyword evidence="8" id="KW-0716">Sensory transduction</keyword>
<evidence type="ECO:0000256" key="5">
    <source>
        <dbReference type="ARBA" id="ARBA00023136"/>
    </source>
</evidence>
<reference evidence="14" key="1">
    <citation type="submission" date="2016-04" db="UniProtKB">
        <authorList>
            <consortium name="WormBaseParasite"/>
        </authorList>
    </citation>
    <scope>IDENTIFICATION</scope>
</reference>
<feature type="transmembrane region" description="Helical" evidence="10">
    <location>
        <begin position="231"/>
        <end position="253"/>
    </location>
</feature>
<dbReference type="EMBL" id="UYRR01031563">
    <property type="protein sequence ID" value="VDK51054.1"/>
    <property type="molecule type" value="Genomic_DNA"/>
</dbReference>
<dbReference type="GO" id="GO:0007601">
    <property type="term" value="P:visual perception"/>
    <property type="evidence" value="ECO:0007669"/>
    <property type="project" value="UniProtKB-KW"/>
</dbReference>
<dbReference type="PRINTS" id="PR00237">
    <property type="entry name" value="GPCRRHODOPSN"/>
</dbReference>
<dbReference type="PANTHER" id="PTHR24240">
    <property type="entry name" value="OPSIN"/>
    <property type="match status" value="1"/>
</dbReference>
<feature type="transmembrane region" description="Helical" evidence="10">
    <location>
        <begin position="265"/>
        <end position="286"/>
    </location>
</feature>
<evidence type="ECO:0000313" key="14">
    <source>
        <dbReference type="WBParaSite" id="ASIM_0001455301-mRNA-1"/>
    </source>
</evidence>